<dbReference type="EMBL" id="JAVRIC010000015">
    <property type="protein sequence ID" value="MDT0497962.1"/>
    <property type="molecule type" value="Genomic_DNA"/>
</dbReference>
<proteinExistence type="predicted"/>
<keyword evidence="3" id="KW-1185">Reference proteome</keyword>
<feature type="transmembrane region" description="Helical" evidence="1">
    <location>
        <begin position="6"/>
        <end position="23"/>
    </location>
</feature>
<keyword evidence="1" id="KW-1133">Transmembrane helix</keyword>
<evidence type="ECO:0000256" key="1">
    <source>
        <dbReference type="SAM" id="Phobius"/>
    </source>
</evidence>
<keyword evidence="1" id="KW-0472">Membrane</keyword>
<sequence>MIAVLSAFATPVLIVWIVLHYRSKRRQEDSADRSSRLGSQVEFEQMAEKMERRVQALETILDAEVPDWRKRDDR</sequence>
<accession>A0ABU2WJE1</accession>
<reference evidence="2 3" key="1">
    <citation type="submission" date="2023-09" db="EMBL/GenBank/DDBJ databases">
        <authorList>
            <person name="Rey-Velasco X."/>
        </authorList>
    </citation>
    <scope>NUCLEOTIDE SEQUENCE [LARGE SCALE GENOMIC DNA]</scope>
    <source>
        <strain evidence="2 3">W345</strain>
    </source>
</reference>
<protein>
    <submittedName>
        <fullName evidence="2">Envelope stress response membrane protein PspB</fullName>
    </submittedName>
</protein>
<name>A0ABU2WJE1_9GAMM</name>
<dbReference type="Proteomes" id="UP001254608">
    <property type="component" value="Unassembled WGS sequence"/>
</dbReference>
<dbReference type="InterPro" id="IPR009554">
    <property type="entry name" value="Phageshock_PspB"/>
</dbReference>
<comment type="caution">
    <text evidence="2">The sequence shown here is derived from an EMBL/GenBank/DDBJ whole genome shotgun (WGS) entry which is preliminary data.</text>
</comment>
<gene>
    <name evidence="2" type="primary">pspB</name>
    <name evidence="2" type="ORF">RM530_11395</name>
</gene>
<evidence type="ECO:0000313" key="2">
    <source>
        <dbReference type="EMBL" id="MDT0497962.1"/>
    </source>
</evidence>
<dbReference type="NCBIfam" id="TIGR02976">
    <property type="entry name" value="phageshock_pspB"/>
    <property type="match status" value="1"/>
</dbReference>
<evidence type="ECO:0000313" key="3">
    <source>
        <dbReference type="Proteomes" id="UP001254608"/>
    </source>
</evidence>
<dbReference type="RefSeq" id="WP_311365352.1">
    <property type="nucleotide sequence ID" value="NZ_JAVRIC010000015.1"/>
</dbReference>
<keyword evidence="1" id="KW-0812">Transmembrane</keyword>
<dbReference type="Pfam" id="PF06667">
    <property type="entry name" value="PspB"/>
    <property type="match status" value="1"/>
</dbReference>
<organism evidence="2 3">
    <name type="scientific">Banduia mediterranea</name>
    <dbReference type="NCBI Taxonomy" id="3075609"/>
    <lineage>
        <taxon>Bacteria</taxon>
        <taxon>Pseudomonadati</taxon>
        <taxon>Pseudomonadota</taxon>
        <taxon>Gammaproteobacteria</taxon>
        <taxon>Nevskiales</taxon>
        <taxon>Algiphilaceae</taxon>
        <taxon>Banduia</taxon>
    </lineage>
</organism>